<dbReference type="Pfam" id="PF13280">
    <property type="entry name" value="WYL"/>
    <property type="match status" value="1"/>
</dbReference>
<reference evidence="2 3" key="1">
    <citation type="submission" date="2011-08" db="EMBL/GenBank/DDBJ databases">
        <authorList>
            <person name="Weinstock G."/>
            <person name="Sodergren E."/>
            <person name="Clifton S."/>
            <person name="Fulton L."/>
            <person name="Fulton B."/>
            <person name="Courtney L."/>
            <person name="Fronick C."/>
            <person name="Harrison M."/>
            <person name="Strong C."/>
            <person name="Farmer C."/>
            <person name="Delahaunty K."/>
            <person name="Markovic C."/>
            <person name="Hall O."/>
            <person name="Minx P."/>
            <person name="Tomlinson C."/>
            <person name="Mitreva M."/>
            <person name="Hou S."/>
            <person name="Chen J."/>
            <person name="Wollam A."/>
            <person name="Pepin K.H."/>
            <person name="Johnson M."/>
            <person name="Bhonagiri V."/>
            <person name="Zhang X."/>
            <person name="Suruliraj S."/>
            <person name="Warren W."/>
            <person name="Chinwalla A."/>
            <person name="Mardis E.R."/>
            <person name="Wilson R.K."/>
        </authorList>
    </citation>
    <scope>NUCLEOTIDE SEQUENCE [LARGE SCALE GENOMIC DNA]</scope>
    <source>
        <strain evidence="2 3">ATCC 29863</strain>
    </source>
</reference>
<dbReference type="GeneID" id="63972257"/>
<dbReference type="PANTHER" id="PTHR34580:SF1">
    <property type="entry name" value="PROTEIN PAFC"/>
    <property type="match status" value="1"/>
</dbReference>
<dbReference type="InterPro" id="IPR026881">
    <property type="entry name" value="WYL_dom"/>
</dbReference>
<organism evidence="2 3">
    <name type="scientific">Flavonifractor plautii ATCC 29863</name>
    <dbReference type="NCBI Taxonomy" id="411475"/>
    <lineage>
        <taxon>Bacteria</taxon>
        <taxon>Bacillati</taxon>
        <taxon>Bacillota</taxon>
        <taxon>Clostridia</taxon>
        <taxon>Eubacteriales</taxon>
        <taxon>Oscillospiraceae</taxon>
        <taxon>Flavonifractor</taxon>
    </lineage>
</organism>
<protein>
    <recommendedName>
        <fullName evidence="1">WYL domain-containing protein</fullName>
    </recommendedName>
</protein>
<gene>
    <name evidence="2" type="ORF">HMPREF0372_03217</name>
</gene>
<evidence type="ECO:0000259" key="1">
    <source>
        <dbReference type="Pfam" id="PF13280"/>
    </source>
</evidence>
<accession>G9YUK3</accession>
<dbReference type="InterPro" id="IPR051534">
    <property type="entry name" value="CBASS_pafABC_assoc_protein"/>
</dbReference>
<dbReference type="PATRIC" id="fig|411475.3.peg.2778"/>
<evidence type="ECO:0000313" key="2">
    <source>
        <dbReference type="EMBL" id="EHM42266.1"/>
    </source>
</evidence>
<dbReference type="PROSITE" id="PS52050">
    <property type="entry name" value="WYL"/>
    <property type="match status" value="1"/>
</dbReference>
<dbReference type="PANTHER" id="PTHR34580">
    <property type="match status" value="1"/>
</dbReference>
<name>G9YUK3_FLAPL</name>
<dbReference type="AlphaFoldDB" id="G9YUK3"/>
<dbReference type="Proteomes" id="UP000004459">
    <property type="component" value="Unassembled WGS sequence"/>
</dbReference>
<proteinExistence type="predicted"/>
<comment type="caution">
    <text evidence="2">The sequence shown here is derived from an EMBL/GenBank/DDBJ whole genome shotgun (WGS) entry which is preliminary data.</text>
</comment>
<dbReference type="RefSeq" id="WP_007493641.1">
    <property type="nucleotide sequence ID" value="NZ_JH417819.1"/>
</dbReference>
<evidence type="ECO:0000313" key="3">
    <source>
        <dbReference type="Proteomes" id="UP000004459"/>
    </source>
</evidence>
<feature type="domain" description="WYL" evidence="1">
    <location>
        <begin position="181"/>
        <end position="226"/>
    </location>
</feature>
<dbReference type="HOGENOM" id="CLU_053686_0_0_9"/>
<sequence length="344" mass="40179">MARAEKQKVKTLFVAKYFLENSDENHPITAGDIVDYLREDCGIEVERRAIYRDIAALRDVYGMDIDGGQGGKYRLLSRQFEFDDLRLLAECVHAAKFISASKAKELVKTISEFCSIYQAEELQKEVFLCDRVKTTRNNILLTVGIIYSAMATKQDGKPHTPQKITFKYLKYALQNKREQVERRKGATYKVSPYKLLINDGNYYLLAFDDRYQEIRRYRVDRMKEVKAIDEPREGAKVFAELDMESYTRRVFSMFGGKQKRVSIRFINQLLDTAIERFGTSPDVFYRQDDEKHFVVTADVEVSDQFFAWICGFRKRAAIISPPDVMEDMKKFLEDIGSRYKEIYN</sequence>
<dbReference type="EMBL" id="AGCK01000258">
    <property type="protein sequence ID" value="EHM42266.1"/>
    <property type="molecule type" value="Genomic_DNA"/>
</dbReference>